<comment type="caution">
    <text evidence="2">The sequence shown here is derived from an EMBL/GenBank/DDBJ whole genome shotgun (WGS) entry which is preliminary data.</text>
</comment>
<gene>
    <name evidence="2" type="ORF">ACFSAS_13820</name>
</gene>
<dbReference type="InterPro" id="IPR058293">
    <property type="entry name" value="DUF7987"/>
</dbReference>
<dbReference type="Proteomes" id="UP001597092">
    <property type="component" value="Unassembled WGS sequence"/>
</dbReference>
<keyword evidence="3" id="KW-1185">Reference proteome</keyword>
<dbReference type="AlphaFoldDB" id="A0ABD6E165"/>
<evidence type="ECO:0000313" key="3">
    <source>
        <dbReference type="Proteomes" id="UP001597092"/>
    </source>
</evidence>
<organism evidence="2 3">
    <name type="scientific">Halobellus litoreus</name>
    <dbReference type="NCBI Taxonomy" id="755310"/>
    <lineage>
        <taxon>Archaea</taxon>
        <taxon>Methanobacteriati</taxon>
        <taxon>Methanobacteriota</taxon>
        <taxon>Stenosarchaea group</taxon>
        <taxon>Halobacteria</taxon>
        <taxon>Halobacteriales</taxon>
        <taxon>Haloferacaceae</taxon>
        <taxon>Halobellus</taxon>
    </lineage>
</organism>
<dbReference type="Pfam" id="PF25949">
    <property type="entry name" value="DUF7987"/>
    <property type="match status" value="1"/>
</dbReference>
<keyword evidence="1" id="KW-0812">Transmembrane</keyword>
<protein>
    <submittedName>
        <fullName evidence="2">Uncharacterized protein</fullName>
    </submittedName>
</protein>
<accession>A0ABD6E165</accession>
<feature type="transmembrane region" description="Helical" evidence="1">
    <location>
        <begin position="7"/>
        <end position="24"/>
    </location>
</feature>
<sequence>MVSTGTKITLPFVVVATLLWYLSLGSVETWVSWAILVGVGVLAPTILTESDRFAAK</sequence>
<evidence type="ECO:0000313" key="2">
    <source>
        <dbReference type="EMBL" id="MFD1686690.1"/>
    </source>
</evidence>
<reference evidence="2 3" key="1">
    <citation type="journal article" date="2019" name="Int. J. Syst. Evol. Microbiol.">
        <title>The Global Catalogue of Microorganisms (GCM) 10K type strain sequencing project: providing services to taxonomists for standard genome sequencing and annotation.</title>
        <authorList>
            <consortium name="The Broad Institute Genomics Platform"/>
            <consortium name="The Broad Institute Genome Sequencing Center for Infectious Disease"/>
            <person name="Wu L."/>
            <person name="Ma J."/>
        </authorList>
    </citation>
    <scope>NUCLEOTIDE SEQUENCE [LARGE SCALE GENOMIC DNA]</scope>
    <source>
        <strain evidence="2 3">CGMCC 1.10387</strain>
    </source>
</reference>
<feature type="transmembrane region" description="Helical" evidence="1">
    <location>
        <begin position="30"/>
        <end position="47"/>
    </location>
</feature>
<proteinExistence type="predicted"/>
<evidence type="ECO:0000256" key="1">
    <source>
        <dbReference type="SAM" id="Phobius"/>
    </source>
</evidence>
<keyword evidence="1" id="KW-1133">Transmembrane helix</keyword>
<keyword evidence="1" id="KW-0472">Membrane</keyword>
<name>A0ABD6E165_9EURY</name>
<dbReference type="RefSeq" id="WP_256305739.1">
    <property type="nucleotide sequence ID" value="NZ_JANHAW010000001.1"/>
</dbReference>
<dbReference type="EMBL" id="JBHUDP010000005">
    <property type="protein sequence ID" value="MFD1686690.1"/>
    <property type="molecule type" value="Genomic_DNA"/>
</dbReference>